<dbReference type="Gene3D" id="3.40.50.850">
    <property type="entry name" value="Isochorismatase-like"/>
    <property type="match status" value="1"/>
</dbReference>
<dbReference type="KEGG" id="pmy:Pmen_3479"/>
<dbReference type="Pfam" id="PF00857">
    <property type="entry name" value="Isochorismatase"/>
    <property type="match status" value="1"/>
</dbReference>
<sequence length="237" mass="25975">MAEQQQELLMNTDRALLVIDMQQEDGFPLHGFDRVIHNNIRLLDAARQTGIPIIYTRHVNATDGSDLPPGEPVDAAGRPRSYRAGTHQVEIVDCLAPRAGERVIDKPRYSAFHRTDLAQQLAGMGTCRLVISGVLTDACVLATVLDAFALGYAVDLIADACTSTTESAHNAALLIMANWIYAIELFATEQFLQVLEGRACQSCRPSEPDQFAHHPEQFVATIARLQSALGQPGRKQE</sequence>
<dbReference type="PANTHER" id="PTHR43540:SF6">
    <property type="entry name" value="ISOCHORISMATASE-LIKE DOMAIN-CONTAINING PROTEIN"/>
    <property type="match status" value="1"/>
</dbReference>
<feature type="domain" description="Isochorismatase-like" evidence="2">
    <location>
        <begin position="15"/>
        <end position="177"/>
    </location>
</feature>
<dbReference type="HOGENOM" id="CLU_068979_8_4_6"/>
<dbReference type="InterPro" id="IPR000868">
    <property type="entry name" value="Isochorismatase-like_dom"/>
</dbReference>
<dbReference type="InterPro" id="IPR050272">
    <property type="entry name" value="Isochorismatase-like_hydrls"/>
</dbReference>
<reference evidence="3" key="1">
    <citation type="submission" date="2007-04" db="EMBL/GenBank/DDBJ databases">
        <title>Complete sequence of Pseudomonas mendocina ymp.</title>
        <authorList>
            <consortium name="US DOE Joint Genome Institute"/>
            <person name="Copeland A."/>
            <person name="Lucas S."/>
            <person name="Lapidus A."/>
            <person name="Barry K."/>
            <person name="Glavina del Rio T."/>
            <person name="Dalin E."/>
            <person name="Tice H."/>
            <person name="Pitluck S."/>
            <person name="Kiss H."/>
            <person name="Brettin T."/>
            <person name="Detter J.C."/>
            <person name="Bruce D."/>
            <person name="Han C."/>
            <person name="Schmutz J."/>
            <person name="Larimer F."/>
            <person name="Land M."/>
            <person name="Hauser L."/>
            <person name="Kyrpides N."/>
            <person name="Mikhailova N."/>
            <person name="Hersman L."/>
            <person name="Dubois J."/>
            <person name="Maurice P."/>
            <person name="Richardson P."/>
        </authorList>
    </citation>
    <scope>NUCLEOTIDE SEQUENCE [LARGE SCALE GENOMIC DNA]</scope>
    <source>
        <strain evidence="3">Ymp</strain>
    </source>
</reference>
<dbReference type="eggNOG" id="COG1335">
    <property type="taxonomic scope" value="Bacteria"/>
</dbReference>
<dbReference type="CDD" id="cd00431">
    <property type="entry name" value="cysteine_hydrolases"/>
    <property type="match status" value="1"/>
</dbReference>
<evidence type="ECO:0000259" key="2">
    <source>
        <dbReference type="Pfam" id="PF00857"/>
    </source>
</evidence>
<accession>A4XY12</accession>
<dbReference type="AlphaFoldDB" id="A4XY12"/>
<dbReference type="SUPFAM" id="SSF52499">
    <property type="entry name" value="Isochorismatase-like hydrolases"/>
    <property type="match status" value="1"/>
</dbReference>
<protein>
    <submittedName>
        <fullName evidence="3">Isochorismatase hydrolase</fullName>
    </submittedName>
</protein>
<evidence type="ECO:0000256" key="1">
    <source>
        <dbReference type="ARBA" id="ARBA00022801"/>
    </source>
</evidence>
<keyword evidence="1 3" id="KW-0378">Hydrolase</keyword>
<dbReference type="STRING" id="399739.Pmen_3479"/>
<organism evidence="3">
    <name type="scientific">Ectopseudomonas mendocina (strain ymp)</name>
    <name type="common">Pseudomonas mendocina</name>
    <dbReference type="NCBI Taxonomy" id="399739"/>
    <lineage>
        <taxon>Bacteria</taxon>
        <taxon>Pseudomonadati</taxon>
        <taxon>Pseudomonadota</taxon>
        <taxon>Gammaproteobacteria</taxon>
        <taxon>Pseudomonadales</taxon>
        <taxon>Pseudomonadaceae</taxon>
        <taxon>Ectopseudomonas</taxon>
    </lineage>
</organism>
<dbReference type="GO" id="GO:0016787">
    <property type="term" value="F:hydrolase activity"/>
    <property type="evidence" value="ECO:0007669"/>
    <property type="project" value="UniProtKB-KW"/>
</dbReference>
<gene>
    <name evidence="3" type="ordered locus">Pmen_3479</name>
</gene>
<proteinExistence type="predicted"/>
<name>A4XY12_ECTM1</name>
<evidence type="ECO:0000313" key="3">
    <source>
        <dbReference type="EMBL" id="ABP86228.1"/>
    </source>
</evidence>
<dbReference type="PANTHER" id="PTHR43540">
    <property type="entry name" value="PEROXYUREIDOACRYLATE/UREIDOACRYLATE AMIDOHYDROLASE-RELATED"/>
    <property type="match status" value="1"/>
</dbReference>
<dbReference type="InterPro" id="IPR036380">
    <property type="entry name" value="Isochorismatase-like_sf"/>
</dbReference>
<dbReference type="EMBL" id="CP000680">
    <property type="protein sequence ID" value="ABP86228.1"/>
    <property type="molecule type" value="Genomic_DNA"/>
</dbReference>